<proteinExistence type="predicted"/>
<organism evidence="2 3">
    <name type="scientific">Glacieibacterium arshaanense</name>
    <dbReference type="NCBI Taxonomy" id="2511025"/>
    <lineage>
        <taxon>Bacteria</taxon>
        <taxon>Pseudomonadati</taxon>
        <taxon>Pseudomonadota</taxon>
        <taxon>Alphaproteobacteria</taxon>
        <taxon>Sphingomonadales</taxon>
        <taxon>Sphingosinicellaceae</taxon>
        <taxon>Glacieibacterium</taxon>
    </lineage>
</organism>
<keyword evidence="3" id="KW-1185">Reference proteome</keyword>
<evidence type="ECO:0000256" key="1">
    <source>
        <dbReference type="SAM" id="SignalP"/>
    </source>
</evidence>
<protein>
    <recommendedName>
        <fullName evidence="4">DUF1570 domain-containing protein</fullName>
    </recommendedName>
</protein>
<feature type="signal peptide" evidence="1">
    <location>
        <begin position="1"/>
        <end position="22"/>
    </location>
</feature>
<dbReference type="OrthoDB" id="5523615at2"/>
<dbReference type="AlphaFoldDB" id="A0A4Y9EK35"/>
<feature type="chain" id="PRO_5021364730" description="DUF1570 domain-containing protein" evidence="1">
    <location>
        <begin position="23"/>
        <end position="485"/>
    </location>
</feature>
<dbReference type="SUPFAM" id="SSF48452">
    <property type="entry name" value="TPR-like"/>
    <property type="match status" value="1"/>
</dbReference>
<evidence type="ECO:0000313" key="2">
    <source>
        <dbReference type="EMBL" id="TFU00371.1"/>
    </source>
</evidence>
<sequence length="485" mass="52142">MTGPVQRLIGVLLLLLAQPAFAAWFRAETPAFVVYGQGSSRQVSAAATQLAAFDQLLRQLTGTTGDAPRARVNVYLVDDARDFERLRGAGPGFDGFYTATPNTIAAFVDRSDAAHKARAQNVMFHEYAHHFMFAHQPASYPAWYIEGLASYWETARFSNGKARYGDYDSGRAQTMMLANWMPMARLLGADWANLPGYETPMFYAQSWLAVHYLASDPQRAASLARYLELVAGGTPSGTAFAQVFGYPVERFDKVLIDYVMGRTLKPTELAFVPLQAAVAAVPLSAVADALLIPAAQLDIGVDPDKAPALLDRIRHIAARYPDDWSAKVVLATAELRLGDRAQARALIDSLVAAKPDSAPLLVLLGTAQLLDHQAASATLAHADAVRPDDYRILFLRALAEPPGAEAERRALLLRANALAPQVEPVALAAAQAQAEASDFTAARALLMPVANNPHGGPAAAQARDWLRQLPAASPVDGTIKAAPPK</sequence>
<name>A0A4Y9EK35_9SPHN</name>
<comment type="caution">
    <text evidence="2">The sequence shown here is derived from an EMBL/GenBank/DDBJ whole genome shotgun (WGS) entry which is preliminary data.</text>
</comment>
<dbReference type="RefSeq" id="WP_135247136.1">
    <property type="nucleotide sequence ID" value="NZ_SIHO01000004.1"/>
</dbReference>
<reference evidence="2 3" key="1">
    <citation type="submission" date="2019-02" db="EMBL/GenBank/DDBJ databases">
        <title>Polymorphobacter sp. isolated from the lake at the Tibet of China.</title>
        <authorList>
            <person name="Li A."/>
        </authorList>
    </citation>
    <scope>NUCLEOTIDE SEQUENCE [LARGE SCALE GENOMIC DNA]</scope>
    <source>
        <strain evidence="2 3">DJ1R-1</strain>
    </source>
</reference>
<gene>
    <name evidence="2" type="ORF">EUV02_15080</name>
</gene>
<keyword evidence="1" id="KW-0732">Signal</keyword>
<dbReference type="EMBL" id="SIHO01000004">
    <property type="protein sequence ID" value="TFU00371.1"/>
    <property type="molecule type" value="Genomic_DNA"/>
</dbReference>
<dbReference type="Gene3D" id="1.25.40.10">
    <property type="entry name" value="Tetratricopeptide repeat domain"/>
    <property type="match status" value="1"/>
</dbReference>
<dbReference type="InterPro" id="IPR011990">
    <property type="entry name" value="TPR-like_helical_dom_sf"/>
</dbReference>
<dbReference type="Proteomes" id="UP000297737">
    <property type="component" value="Unassembled WGS sequence"/>
</dbReference>
<accession>A0A4Y9EK35</accession>
<evidence type="ECO:0000313" key="3">
    <source>
        <dbReference type="Proteomes" id="UP000297737"/>
    </source>
</evidence>
<evidence type="ECO:0008006" key="4">
    <source>
        <dbReference type="Google" id="ProtNLM"/>
    </source>
</evidence>